<comment type="caution">
    <text evidence="7">The sequence shown here is derived from an EMBL/GenBank/DDBJ whole genome shotgun (WGS) entry which is preliminary data.</text>
</comment>
<name>A0A926IB51_9FIRM</name>
<organism evidence="7 8">
    <name type="scientific">Zongyangia hominis</name>
    <dbReference type="NCBI Taxonomy" id="2763677"/>
    <lineage>
        <taxon>Bacteria</taxon>
        <taxon>Bacillati</taxon>
        <taxon>Bacillota</taxon>
        <taxon>Clostridia</taxon>
        <taxon>Eubacteriales</taxon>
        <taxon>Oscillospiraceae</taxon>
        <taxon>Zongyangia</taxon>
    </lineage>
</organism>
<evidence type="ECO:0000256" key="1">
    <source>
        <dbReference type="ARBA" id="ARBA00004651"/>
    </source>
</evidence>
<dbReference type="Pfam" id="PF01554">
    <property type="entry name" value="MatE"/>
    <property type="match status" value="1"/>
</dbReference>
<evidence type="ECO:0000313" key="8">
    <source>
        <dbReference type="Proteomes" id="UP000660861"/>
    </source>
</evidence>
<evidence type="ECO:0000256" key="4">
    <source>
        <dbReference type="ARBA" id="ARBA00022989"/>
    </source>
</evidence>
<feature type="transmembrane region" description="Helical" evidence="6">
    <location>
        <begin position="535"/>
        <end position="555"/>
    </location>
</feature>
<feature type="transmembrane region" description="Helical" evidence="6">
    <location>
        <begin position="471"/>
        <end position="490"/>
    </location>
</feature>
<gene>
    <name evidence="7" type="ORF">H8709_03070</name>
</gene>
<dbReference type="InterPro" id="IPR050833">
    <property type="entry name" value="Poly_Biosynth_Transport"/>
</dbReference>
<dbReference type="GO" id="GO:0042910">
    <property type="term" value="F:xenobiotic transmembrane transporter activity"/>
    <property type="evidence" value="ECO:0007669"/>
    <property type="project" value="InterPro"/>
</dbReference>
<sequence>MPNRPKQSFLHGAIILMAATIIVKLIGAVFKIPLTNLIGGEGMGYFTTAYGLFNPIYALSIAGLPVAVAKMVAENAAIRRYKDIRRIMRISTALFLGTGLVGLTLMIFGSGLFVRAVGNPGAFWSVVAISPAIFFGCMTSAYRGYYQGLRNMYPTAASQIVEAVCKLTAGMLGAYLMMQWGLNQFKGGGKVFGQAAATLAEAQSVTLPYAAAGAIFGVTLSTFAGMFYLWLRHKRKGDGITPEELEAAPEPRPANQLRRRLIKLAIPVCLGAVVVNLTSMIDLASVMNRLDTAIARDSGALLAMYGHLIPAGMTLDQLPNFLFGSYQALSITIFNLVPALTTTFGVSALPAVATAWATRSMKDLQRNVEVVLRITCLVAIPAGLGLFALGGPILHLLFSARAAEAIIATPLLRTLGIAAIFVAVATPVNSMLQAVGRPDLPVKLMVVGGIVKLGINFFLVAIPSINIHGAPIGTVLCYLIIVLVGIVCLCRTTGVVPRVGSVFLKPLIAGGICATAGWASYGLFRMGLSGSMSTIASIAVAGVVYVLALFLIHAITKDDILMLPKGEKIAKLLEKRGLIG</sequence>
<proteinExistence type="predicted"/>
<keyword evidence="4 6" id="KW-1133">Transmembrane helix</keyword>
<dbReference type="GO" id="GO:0015297">
    <property type="term" value="F:antiporter activity"/>
    <property type="evidence" value="ECO:0007669"/>
    <property type="project" value="InterPro"/>
</dbReference>
<dbReference type="PANTHER" id="PTHR30250:SF21">
    <property type="entry name" value="LIPID II FLIPPASE MURJ"/>
    <property type="match status" value="1"/>
</dbReference>
<feature type="transmembrane region" description="Helical" evidence="6">
    <location>
        <begin position="163"/>
        <end position="182"/>
    </location>
</feature>
<evidence type="ECO:0000256" key="6">
    <source>
        <dbReference type="SAM" id="Phobius"/>
    </source>
</evidence>
<evidence type="ECO:0000256" key="2">
    <source>
        <dbReference type="ARBA" id="ARBA00022475"/>
    </source>
</evidence>
<feature type="transmembrane region" description="Helical" evidence="6">
    <location>
        <begin position="444"/>
        <end position="465"/>
    </location>
</feature>
<feature type="transmembrane region" description="Helical" evidence="6">
    <location>
        <begin position="209"/>
        <end position="231"/>
    </location>
</feature>
<dbReference type="Proteomes" id="UP000660861">
    <property type="component" value="Unassembled WGS sequence"/>
</dbReference>
<reference evidence="7" key="1">
    <citation type="submission" date="2020-08" db="EMBL/GenBank/DDBJ databases">
        <title>Genome public.</title>
        <authorList>
            <person name="Liu C."/>
            <person name="Sun Q."/>
        </authorList>
    </citation>
    <scope>NUCLEOTIDE SEQUENCE</scope>
    <source>
        <strain evidence="7">NSJ-54</strain>
    </source>
</reference>
<feature type="transmembrane region" description="Helical" evidence="6">
    <location>
        <begin position="122"/>
        <end position="142"/>
    </location>
</feature>
<feature type="transmembrane region" description="Helical" evidence="6">
    <location>
        <begin position="52"/>
        <end position="73"/>
    </location>
</feature>
<dbReference type="InterPro" id="IPR002797">
    <property type="entry name" value="Polysacc_synth"/>
</dbReference>
<feature type="transmembrane region" description="Helical" evidence="6">
    <location>
        <begin position="261"/>
        <end position="281"/>
    </location>
</feature>
<feature type="transmembrane region" description="Helical" evidence="6">
    <location>
        <begin position="94"/>
        <end position="116"/>
    </location>
</feature>
<accession>A0A926IB51</accession>
<dbReference type="PIRSF" id="PIRSF038958">
    <property type="entry name" value="PG_synth_SpoVB"/>
    <property type="match status" value="1"/>
</dbReference>
<dbReference type="AlphaFoldDB" id="A0A926IB51"/>
<dbReference type="EMBL" id="JACRTC010000001">
    <property type="protein sequence ID" value="MBC8569807.1"/>
    <property type="molecule type" value="Genomic_DNA"/>
</dbReference>
<keyword evidence="2" id="KW-1003">Cell membrane</keyword>
<keyword evidence="3 6" id="KW-0812">Transmembrane</keyword>
<comment type="subcellular location">
    <subcellularLocation>
        <location evidence="1">Cell membrane</location>
        <topology evidence="1">Multi-pass membrane protein</topology>
    </subcellularLocation>
</comment>
<evidence type="ECO:0000256" key="3">
    <source>
        <dbReference type="ARBA" id="ARBA00022692"/>
    </source>
</evidence>
<feature type="transmembrane region" description="Helical" evidence="6">
    <location>
        <begin position="502"/>
        <end position="523"/>
    </location>
</feature>
<dbReference type="CDD" id="cd13124">
    <property type="entry name" value="MATE_SpoVB_like"/>
    <property type="match status" value="1"/>
</dbReference>
<feature type="transmembrane region" description="Helical" evidence="6">
    <location>
        <begin position="410"/>
        <end position="432"/>
    </location>
</feature>
<feature type="transmembrane region" description="Helical" evidence="6">
    <location>
        <begin position="12"/>
        <end position="32"/>
    </location>
</feature>
<protein>
    <submittedName>
        <fullName evidence="7">Polysaccharide biosynthesis protein</fullName>
    </submittedName>
</protein>
<keyword evidence="5 6" id="KW-0472">Membrane</keyword>
<keyword evidence="8" id="KW-1185">Reference proteome</keyword>
<dbReference type="RefSeq" id="WP_262396894.1">
    <property type="nucleotide sequence ID" value="NZ_JACRTC010000001.1"/>
</dbReference>
<evidence type="ECO:0000313" key="7">
    <source>
        <dbReference type="EMBL" id="MBC8569807.1"/>
    </source>
</evidence>
<feature type="transmembrane region" description="Helical" evidence="6">
    <location>
        <begin position="328"/>
        <end position="358"/>
    </location>
</feature>
<dbReference type="InterPro" id="IPR024923">
    <property type="entry name" value="PG_synth_SpoVB"/>
</dbReference>
<evidence type="ECO:0000256" key="5">
    <source>
        <dbReference type="ARBA" id="ARBA00023136"/>
    </source>
</evidence>
<dbReference type="GO" id="GO:0005886">
    <property type="term" value="C:plasma membrane"/>
    <property type="evidence" value="ECO:0007669"/>
    <property type="project" value="UniProtKB-SubCell"/>
</dbReference>
<feature type="transmembrane region" description="Helical" evidence="6">
    <location>
        <begin position="370"/>
        <end position="398"/>
    </location>
</feature>
<dbReference type="Pfam" id="PF01943">
    <property type="entry name" value="Polysacc_synt"/>
    <property type="match status" value="1"/>
</dbReference>
<dbReference type="InterPro" id="IPR002528">
    <property type="entry name" value="MATE_fam"/>
</dbReference>
<dbReference type="PANTHER" id="PTHR30250">
    <property type="entry name" value="PST FAMILY PREDICTED COLANIC ACID TRANSPORTER"/>
    <property type="match status" value="1"/>
</dbReference>